<dbReference type="InterPro" id="IPR013766">
    <property type="entry name" value="Thioredoxin_domain"/>
</dbReference>
<dbReference type="PROSITE" id="PS51352">
    <property type="entry name" value="THIOREDOXIN_2"/>
    <property type="match status" value="1"/>
</dbReference>
<evidence type="ECO:0000256" key="3">
    <source>
        <dbReference type="ARBA" id="ARBA00022748"/>
    </source>
</evidence>
<evidence type="ECO:0000256" key="1">
    <source>
        <dbReference type="ARBA" id="ARBA00004383"/>
    </source>
</evidence>
<gene>
    <name evidence="7" type="ORF">sS8_4528</name>
</gene>
<keyword evidence="3" id="KW-0201">Cytochrome c-type biogenesis</keyword>
<dbReference type="NCBIfam" id="TIGR00385">
    <property type="entry name" value="dsbE"/>
    <property type="match status" value="1"/>
</dbReference>
<evidence type="ECO:0000313" key="8">
    <source>
        <dbReference type="Proteomes" id="UP000266313"/>
    </source>
</evidence>
<dbReference type="GO" id="GO:0017004">
    <property type="term" value="P:cytochrome complex assembly"/>
    <property type="evidence" value="ECO:0007669"/>
    <property type="project" value="UniProtKB-KW"/>
</dbReference>
<dbReference type="GO" id="GO:0030288">
    <property type="term" value="C:outer membrane-bounded periplasmic space"/>
    <property type="evidence" value="ECO:0007669"/>
    <property type="project" value="InterPro"/>
</dbReference>
<comment type="similarity">
    <text evidence="2">Belongs to the thioredoxin family. DsbE subfamily.</text>
</comment>
<dbReference type="InterPro" id="IPR017937">
    <property type="entry name" value="Thioredoxin_CS"/>
</dbReference>
<protein>
    <submittedName>
        <fullName evidence="7">Periplasmic protein thiol</fullName>
    </submittedName>
</protein>
<reference evidence="7 8" key="1">
    <citation type="submission" date="2016-12" db="EMBL/GenBank/DDBJ databases">
        <title>Genome sequencing of Methylocaldum marinum.</title>
        <authorList>
            <person name="Takeuchi M."/>
            <person name="Kamagata Y."/>
            <person name="Hiraoka S."/>
            <person name="Oshima K."/>
            <person name="Hattori M."/>
            <person name="Iwasaki W."/>
        </authorList>
    </citation>
    <scope>NUCLEOTIDE SEQUENCE [LARGE SCALE GENOMIC DNA]</scope>
    <source>
        <strain evidence="7 8">S8</strain>
    </source>
</reference>
<dbReference type="GO" id="GO:0015036">
    <property type="term" value="F:disulfide oxidoreductase activity"/>
    <property type="evidence" value="ECO:0007669"/>
    <property type="project" value="InterPro"/>
</dbReference>
<dbReference type="Gene3D" id="3.40.30.10">
    <property type="entry name" value="Glutaredoxin"/>
    <property type="match status" value="1"/>
</dbReference>
<dbReference type="Proteomes" id="UP000266313">
    <property type="component" value="Chromosome"/>
</dbReference>
<evidence type="ECO:0000256" key="5">
    <source>
        <dbReference type="ARBA" id="ARBA00023284"/>
    </source>
</evidence>
<evidence type="ECO:0000256" key="4">
    <source>
        <dbReference type="ARBA" id="ARBA00023157"/>
    </source>
</evidence>
<sequence length="176" mass="19472">MRYLIPLAVFAVMVIFLGIGLTLNPREVPSPFIGKPAPAFALPQVADAGKTLGTDDLKGQVSLVNVWASWCTSCREEHPVLLQLARQNIVPIYGLNYKDERDNALAWLQRFGDPYTASAFDPEGKTGIDWGVYGVPETFVVDRDGIIRHKQTGPITPEILENKLLPLIRQLQSKSS</sequence>
<dbReference type="RefSeq" id="WP_197716603.1">
    <property type="nucleotide sequence ID" value="NZ_AP017928.1"/>
</dbReference>
<dbReference type="InterPro" id="IPR013740">
    <property type="entry name" value="Redoxin"/>
</dbReference>
<feature type="domain" description="Thioredoxin" evidence="6">
    <location>
        <begin position="31"/>
        <end position="173"/>
    </location>
</feature>
<keyword evidence="5" id="KW-0676">Redox-active center</keyword>
<keyword evidence="8" id="KW-1185">Reference proteome</keyword>
<name>A0A250KXQ2_9GAMM</name>
<dbReference type="PANTHER" id="PTHR42852:SF6">
    <property type="entry name" value="THIOL:DISULFIDE INTERCHANGE PROTEIN DSBE"/>
    <property type="match status" value="1"/>
</dbReference>
<dbReference type="Pfam" id="PF08534">
    <property type="entry name" value="Redoxin"/>
    <property type="match status" value="1"/>
</dbReference>
<dbReference type="CDD" id="cd03010">
    <property type="entry name" value="TlpA_like_DsbE"/>
    <property type="match status" value="1"/>
</dbReference>
<evidence type="ECO:0000313" key="7">
    <source>
        <dbReference type="EMBL" id="BBA36458.1"/>
    </source>
</evidence>
<dbReference type="InterPro" id="IPR050553">
    <property type="entry name" value="Thioredoxin_ResA/DsbE_sf"/>
</dbReference>
<evidence type="ECO:0000256" key="2">
    <source>
        <dbReference type="ARBA" id="ARBA00007758"/>
    </source>
</evidence>
<proteinExistence type="inferred from homology"/>
<dbReference type="InterPro" id="IPR036249">
    <property type="entry name" value="Thioredoxin-like_sf"/>
</dbReference>
<dbReference type="KEGG" id="mmai:sS8_4528"/>
<dbReference type="SUPFAM" id="SSF52833">
    <property type="entry name" value="Thioredoxin-like"/>
    <property type="match status" value="1"/>
</dbReference>
<dbReference type="EMBL" id="AP017928">
    <property type="protein sequence ID" value="BBA36458.1"/>
    <property type="molecule type" value="Genomic_DNA"/>
</dbReference>
<evidence type="ECO:0000259" key="6">
    <source>
        <dbReference type="PROSITE" id="PS51352"/>
    </source>
</evidence>
<dbReference type="PANTHER" id="PTHR42852">
    <property type="entry name" value="THIOL:DISULFIDE INTERCHANGE PROTEIN DSBE"/>
    <property type="match status" value="1"/>
</dbReference>
<dbReference type="GO" id="GO:0005886">
    <property type="term" value="C:plasma membrane"/>
    <property type="evidence" value="ECO:0007669"/>
    <property type="project" value="UniProtKB-SubCell"/>
</dbReference>
<organism evidence="7 8">
    <name type="scientific">Methylocaldum marinum</name>
    <dbReference type="NCBI Taxonomy" id="1432792"/>
    <lineage>
        <taxon>Bacteria</taxon>
        <taxon>Pseudomonadati</taxon>
        <taxon>Pseudomonadota</taxon>
        <taxon>Gammaproteobacteria</taxon>
        <taxon>Methylococcales</taxon>
        <taxon>Methylococcaceae</taxon>
        <taxon>Methylocaldum</taxon>
    </lineage>
</organism>
<keyword evidence="4" id="KW-1015">Disulfide bond</keyword>
<dbReference type="AlphaFoldDB" id="A0A250KXQ2"/>
<dbReference type="InterPro" id="IPR004799">
    <property type="entry name" value="Periplasmic_diS_OxRdtase_DsbE"/>
</dbReference>
<dbReference type="PROSITE" id="PS00194">
    <property type="entry name" value="THIOREDOXIN_1"/>
    <property type="match status" value="1"/>
</dbReference>
<accession>A0A250KXQ2</accession>
<comment type="subcellular location">
    <subcellularLocation>
        <location evidence="1">Cell inner membrane</location>
        <topology evidence="1">Single-pass membrane protein</topology>
        <orientation evidence="1">Periplasmic side</orientation>
    </subcellularLocation>
</comment>